<evidence type="ECO:0000313" key="5">
    <source>
        <dbReference type="Proteomes" id="UP000270673"/>
    </source>
</evidence>
<dbReference type="AlphaFoldDB" id="A0A3Q9INF6"/>
<proteinExistence type="predicted"/>
<feature type="chain" id="PRO_5018653125" description="Molecular chaperone DnaJ" evidence="3">
    <location>
        <begin position="25"/>
        <end position="284"/>
    </location>
</feature>
<keyword evidence="2" id="KW-1133">Transmembrane helix</keyword>
<evidence type="ECO:0000256" key="3">
    <source>
        <dbReference type="SAM" id="SignalP"/>
    </source>
</evidence>
<feature type="region of interest" description="Disordered" evidence="1">
    <location>
        <begin position="199"/>
        <end position="223"/>
    </location>
</feature>
<sequence length="284" mass="31520">MKTSILSRILLFGAMLLWVLPSFAEDCPRCHGKGRVTIFPSTSNFGARGHKRKCPVCEEWVYPPHTDYCDVCGGSGVVQGKVSSAEARMQEQSAELLGYLEPAEYTTLLGLLESLREQPYYPPCSTCNGSTRCTICGGVPNYDLDATNICIACSGSGMCIACRGTGTGPLQYREPENKEQIIANIKLFFDSARKRMNEQNGISSSNEYGEGREKRNESVDDSSYYATENDASSNYYESQNRRYEADEMEGDVERIDDDSWSFSDWALLCIGIIAVIVLLGKLFK</sequence>
<keyword evidence="2" id="KW-0472">Membrane</keyword>
<dbReference type="EMBL" id="CP032819">
    <property type="protein sequence ID" value="AZS29984.1"/>
    <property type="molecule type" value="Genomic_DNA"/>
</dbReference>
<keyword evidence="5" id="KW-1185">Reference proteome</keyword>
<keyword evidence="2" id="KW-0812">Transmembrane</keyword>
<protein>
    <recommendedName>
        <fullName evidence="6">Molecular chaperone DnaJ</fullName>
    </recommendedName>
</protein>
<dbReference type="InterPro" id="IPR036410">
    <property type="entry name" value="HSP_DnaJ_Cys-rich_dom_sf"/>
</dbReference>
<name>A0A3Q9INF6_9BACT</name>
<evidence type="ECO:0008006" key="6">
    <source>
        <dbReference type="Google" id="ProtNLM"/>
    </source>
</evidence>
<feature type="signal peptide" evidence="3">
    <location>
        <begin position="1"/>
        <end position="24"/>
    </location>
</feature>
<gene>
    <name evidence="4" type="ORF">D8S85_10795</name>
</gene>
<evidence type="ECO:0000313" key="4">
    <source>
        <dbReference type="EMBL" id="AZS29984.1"/>
    </source>
</evidence>
<dbReference type="KEGG" id="buy:D8S85_10795"/>
<feature type="compositionally biased region" description="Basic and acidic residues" evidence="1">
    <location>
        <begin position="209"/>
        <end position="218"/>
    </location>
</feature>
<accession>A0A3Q9INF6</accession>
<evidence type="ECO:0000256" key="1">
    <source>
        <dbReference type="SAM" id="MobiDB-lite"/>
    </source>
</evidence>
<keyword evidence="3" id="KW-0732">Signal</keyword>
<feature type="transmembrane region" description="Helical" evidence="2">
    <location>
        <begin position="265"/>
        <end position="283"/>
    </location>
</feature>
<dbReference type="SUPFAM" id="SSF57938">
    <property type="entry name" value="DnaJ/Hsp40 cysteine-rich domain"/>
    <property type="match status" value="1"/>
</dbReference>
<organism evidence="4 5">
    <name type="scientific">Butyricimonas faecalis</name>
    <dbReference type="NCBI Taxonomy" id="2093856"/>
    <lineage>
        <taxon>Bacteria</taxon>
        <taxon>Pseudomonadati</taxon>
        <taxon>Bacteroidota</taxon>
        <taxon>Bacteroidia</taxon>
        <taxon>Bacteroidales</taxon>
        <taxon>Odoribacteraceae</taxon>
        <taxon>Butyricimonas</taxon>
    </lineage>
</organism>
<dbReference type="Proteomes" id="UP000270673">
    <property type="component" value="Chromosome"/>
</dbReference>
<reference evidence="4 5" key="1">
    <citation type="submission" date="2018-10" db="EMBL/GenBank/DDBJ databases">
        <title>Butyricimonas faecalis sp. nov., isolated from human faeces and emended description of the genus Butyricimonas.</title>
        <authorList>
            <person name="Le Roy T."/>
            <person name="Van der Smissen P."/>
            <person name="Paquot A."/>
            <person name="Delzenne N."/>
            <person name="Muccioli G."/>
            <person name="Collet J.-F."/>
            <person name="Cani P.D."/>
        </authorList>
    </citation>
    <scope>NUCLEOTIDE SEQUENCE [LARGE SCALE GENOMIC DNA]</scope>
    <source>
        <strain evidence="4 5">H184</strain>
    </source>
</reference>
<dbReference type="RefSeq" id="WP_106480703.1">
    <property type="nucleotide sequence ID" value="NZ_CP032819.1"/>
</dbReference>
<evidence type="ECO:0000256" key="2">
    <source>
        <dbReference type="SAM" id="Phobius"/>
    </source>
</evidence>
<dbReference type="Gene3D" id="2.10.230.10">
    <property type="entry name" value="Heat shock protein DnaJ, cysteine-rich domain"/>
    <property type="match status" value="1"/>
</dbReference>